<evidence type="ECO:0000313" key="2">
    <source>
        <dbReference type="EMBL" id="CAH3126307.1"/>
    </source>
</evidence>
<sequence length="114" mass="12703">MYCKLCLKKGKKNTMTAGCKSFKTSSLTRHEELTDHKHAIAEGELQANFNANLGVPIACLKVSERVDYESYYTANEILSAISTQIDAEVSERIERSPFVTILADESTDIANKKE</sequence>
<dbReference type="Pfam" id="PF25431">
    <property type="entry name" value="zf-C17orf113"/>
    <property type="match status" value="1"/>
</dbReference>
<feature type="domain" description="C17orf113 probable zinc finger" evidence="1">
    <location>
        <begin position="1"/>
        <end position="42"/>
    </location>
</feature>
<protein>
    <recommendedName>
        <fullName evidence="1">C17orf113 probable zinc finger domain-containing protein</fullName>
    </recommendedName>
</protein>
<reference evidence="2 3" key="1">
    <citation type="submission" date="2022-05" db="EMBL/GenBank/DDBJ databases">
        <authorList>
            <consortium name="Genoscope - CEA"/>
            <person name="William W."/>
        </authorList>
    </citation>
    <scope>NUCLEOTIDE SEQUENCE [LARGE SCALE GENOMIC DNA]</scope>
</reference>
<evidence type="ECO:0000259" key="1">
    <source>
        <dbReference type="Pfam" id="PF25431"/>
    </source>
</evidence>
<dbReference type="EMBL" id="CALNXK010000042">
    <property type="protein sequence ID" value="CAH3126307.1"/>
    <property type="molecule type" value="Genomic_DNA"/>
</dbReference>
<dbReference type="InterPro" id="IPR057456">
    <property type="entry name" value="Znf_C17orf113"/>
</dbReference>
<accession>A0ABN8NXP5</accession>
<dbReference type="Proteomes" id="UP001159405">
    <property type="component" value="Unassembled WGS sequence"/>
</dbReference>
<comment type="caution">
    <text evidence="2">The sequence shown here is derived from an EMBL/GenBank/DDBJ whole genome shotgun (WGS) entry which is preliminary data.</text>
</comment>
<keyword evidence="3" id="KW-1185">Reference proteome</keyword>
<gene>
    <name evidence="2" type="ORF">PLOB_00032314</name>
</gene>
<name>A0ABN8NXP5_9CNID</name>
<evidence type="ECO:0000313" key="3">
    <source>
        <dbReference type="Proteomes" id="UP001159405"/>
    </source>
</evidence>
<proteinExistence type="predicted"/>
<organism evidence="2 3">
    <name type="scientific">Porites lobata</name>
    <dbReference type="NCBI Taxonomy" id="104759"/>
    <lineage>
        <taxon>Eukaryota</taxon>
        <taxon>Metazoa</taxon>
        <taxon>Cnidaria</taxon>
        <taxon>Anthozoa</taxon>
        <taxon>Hexacorallia</taxon>
        <taxon>Scleractinia</taxon>
        <taxon>Fungiina</taxon>
        <taxon>Poritidae</taxon>
        <taxon>Porites</taxon>
    </lineage>
</organism>